<keyword evidence="2" id="KW-1185">Reference proteome</keyword>
<gene>
    <name evidence="1" type="ORF">VP01_1793g5</name>
</gene>
<comment type="caution">
    <text evidence="1">The sequence shown here is derived from an EMBL/GenBank/DDBJ whole genome shotgun (WGS) entry which is preliminary data.</text>
</comment>
<protein>
    <submittedName>
        <fullName evidence="1">Uncharacterized protein</fullName>
    </submittedName>
</protein>
<dbReference type="Proteomes" id="UP000037035">
    <property type="component" value="Unassembled WGS sequence"/>
</dbReference>
<sequence length="108" mass="11899">MWSLDGSLAGACCILSSSIGSYGGRLENLLKFDSSNHYSFNECGLPFELSESTSEAKSATNQTLSLVFQHGEHNYHLVSYCPLSHPSPQEIAPEQFSMPADKIQHQDF</sequence>
<name>A0A0L6VGC2_9BASI</name>
<dbReference type="EMBL" id="LAVV01006607">
    <property type="protein sequence ID" value="KNZ59155.1"/>
    <property type="molecule type" value="Genomic_DNA"/>
</dbReference>
<evidence type="ECO:0000313" key="2">
    <source>
        <dbReference type="Proteomes" id="UP000037035"/>
    </source>
</evidence>
<organism evidence="1 2">
    <name type="scientific">Puccinia sorghi</name>
    <dbReference type="NCBI Taxonomy" id="27349"/>
    <lineage>
        <taxon>Eukaryota</taxon>
        <taxon>Fungi</taxon>
        <taxon>Dikarya</taxon>
        <taxon>Basidiomycota</taxon>
        <taxon>Pucciniomycotina</taxon>
        <taxon>Pucciniomycetes</taxon>
        <taxon>Pucciniales</taxon>
        <taxon>Pucciniaceae</taxon>
        <taxon>Puccinia</taxon>
    </lineage>
</organism>
<dbReference type="OrthoDB" id="1416643at2759"/>
<accession>A0A0L6VGC2</accession>
<reference evidence="1 2" key="1">
    <citation type="submission" date="2015-08" db="EMBL/GenBank/DDBJ databases">
        <title>Next Generation Sequencing and Analysis of the Genome of Puccinia sorghi L Schw, the Causal Agent of Maize Common Rust.</title>
        <authorList>
            <person name="Rochi L."/>
            <person name="Burguener G."/>
            <person name="Darino M."/>
            <person name="Turjanski A."/>
            <person name="Kreff E."/>
            <person name="Dieguez M.J."/>
            <person name="Sacco F."/>
        </authorList>
    </citation>
    <scope>NUCLEOTIDE SEQUENCE [LARGE SCALE GENOMIC DNA]</scope>
    <source>
        <strain evidence="1 2">RO10H11247</strain>
    </source>
</reference>
<dbReference type="AlphaFoldDB" id="A0A0L6VGC2"/>
<proteinExistence type="predicted"/>
<dbReference type="VEuPathDB" id="FungiDB:VP01_1793g5"/>
<evidence type="ECO:0000313" key="1">
    <source>
        <dbReference type="EMBL" id="KNZ59155.1"/>
    </source>
</evidence>